<dbReference type="PANTHER" id="PTHR11647:SF1">
    <property type="entry name" value="COLLAPSIN RESPONSE MEDIATOR PROTEIN"/>
    <property type="match status" value="1"/>
</dbReference>
<accession>A0A0J9B9U8</accession>
<comment type="caution">
    <text evidence="7">The sequence shown here is derived from an EMBL/GenBank/DDBJ whole genome shotgun (WGS) entry which is preliminary data.</text>
</comment>
<feature type="binding site" evidence="4">
    <location>
        <position position="283"/>
    </location>
    <ligand>
        <name>Zn(2+)</name>
        <dbReference type="ChEBI" id="CHEBI:29105"/>
        <label>1</label>
        <note>catalytic</note>
    </ligand>
</feature>
<keyword evidence="1 4" id="KW-0862">Zinc</keyword>
<dbReference type="GO" id="GO:0006508">
    <property type="term" value="P:proteolysis"/>
    <property type="evidence" value="ECO:0007669"/>
    <property type="project" value="UniProtKB-KW"/>
</dbReference>
<sequence length="390" mass="42163">MIIFRQADVYSPGYMGVNDVLVCGGRIEAVGDHLEGGSGCSEIDARGYFLTPGLIDQHEHIIGGGGEGSFHTRTPEVQLSALIRAGITTVLGLLGTDDMTRSIESLVAKAKGLKEEGVTAFALCGAYGYPSPTITGSVKKDIVFVDEILGLKLALSDHRAPNISTEELIRLASDVRTAGMISGKPGFIVLHMGDGERRLDQVFEALERTDIPVKTFHPTHMSRTPELLQSGFRLAKMGGYIDITCEGGERIQDGRLGTGRVMGILKEARSQEVPMDRITFSSDGQGSWSSYDGYGHLKEIGVTDVGNMYRQLKYLVIQGKMDLSEALPFFTSNVAKALEMYPRKGCIAPGADADLLLIRPDMTLDTVMAGGKVMMAEGNLKKKGTYEAEY</sequence>
<dbReference type="Gene3D" id="3.20.20.140">
    <property type="entry name" value="Metal-dependent hydrolases"/>
    <property type="match status" value="1"/>
</dbReference>
<gene>
    <name evidence="7" type="ORF">HMPREF9470_00619</name>
</gene>
<dbReference type="GO" id="GO:0046872">
    <property type="term" value="F:metal ion binding"/>
    <property type="evidence" value="ECO:0007669"/>
    <property type="project" value="UniProtKB-KW"/>
</dbReference>
<proteinExistence type="inferred from homology"/>
<evidence type="ECO:0000313" key="8">
    <source>
        <dbReference type="Proteomes" id="UP000037392"/>
    </source>
</evidence>
<dbReference type="GO" id="GO:0005737">
    <property type="term" value="C:cytoplasm"/>
    <property type="evidence" value="ECO:0007669"/>
    <property type="project" value="UniProtKB-SubCell"/>
</dbReference>
<feature type="binding site" evidence="3">
    <location>
        <position position="223"/>
    </location>
    <ligand>
        <name>substrate</name>
    </ligand>
</feature>
<feature type="binding site" evidence="4">
    <location>
        <position position="191"/>
    </location>
    <ligand>
        <name>Zn(2+)</name>
        <dbReference type="ChEBI" id="CHEBI:29105"/>
        <label>2</label>
        <note>catalytic</note>
    </ligand>
</feature>
<evidence type="ECO:0000256" key="1">
    <source>
        <dbReference type="PIRNR" id="PIRNR001238"/>
    </source>
</evidence>
<protein>
    <recommendedName>
        <fullName evidence="1">Isoaspartyl dipeptidase</fullName>
        <ecNumber evidence="1">3.4.19.-</ecNumber>
    </recommendedName>
</protein>
<comment type="function">
    <text evidence="1">Catalyzes the hydrolytic cleavage of a subset of L-isoaspartyl (L-beta-aspartyl) dipeptides. Used to degrade proteins damaged by L-isoaspartyl residues formation.</text>
</comment>
<evidence type="ECO:0000256" key="3">
    <source>
        <dbReference type="PIRSR" id="PIRSR001238-2"/>
    </source>
</evidence>
<dbReference type="EC" id="3.4.19.-" evidence="1"/>
<dbReference type="SUPFAM" id="SSF51556">
    <property type="entry name" value="Metallo-dependent hydrolases"/>
    <property type="match status" value="1"/>
</dbReference>
<dbReference type="RefSeq" id="WP_048929148.1">
    <property type="nucleotide sequence ID" value="NZ_KQ235875.1"/>
</dbReference>
<feature type="binding site" evidence="4">
    <location>
        <position position="220"/>
    </location>
    <ligand>
        <name>Zn(2+)</name>
        <dbReference type="ChEBI" id="CHEBI:29105"/>
        <label>2</label>
        <note>catalytic</note>
    </ligand>
</feature>
<feature type="modified residue" description="N6-carboxylysine" evidence="5">
    <location>
        <position position="152"/>
    </location>
</feature>
<feature type="binding site" description="via carbamate group" evidence="4">
    <location>
        <position position="152"/>
    </location>
    <ligand>
        <name>Zn(2+)</name>
        <dbReference type="ChEBI" id="CHEBI:29105"/>
        <label>1</label>
        <note>catalytic</note>
    </ligand>
</feature>
<feature type="binding site" evidence="3">
    <location>
        <position position="287"/>
    </location>
    <ligand>
        <name>substrate</name>
    </ligand>
</feature>
<comment type="cofactor">
    <cofactor evidence="1 4">
        <name>Zn(2+)</name>
        <dbReference type="ChEBI" id="CHEBI:29105"/>
    </cofactor>
    <text evidence="1 4">Binds 2 Zn(2+) ions per subunit.</text>
</comment>
<feature type="binding site" evidence="3">
    <location>
        <position position="159"/>
    </location>
    <ligand>
        <name>substrate</name>
    </ligand>
</feature>
<dbReference type="GO" id="GO:0008237">
    <property type="term" value="F:metallopeptidase activity"/>
    <property type="evidence" value="ECO:0007669"/>
    <property type="project" value="UniProtKB-KW"/>
</dbReference>
<evidence type="ECO:0000313" key="7">
    <source>
        <dbReference type="EMBL" id="KMW09192.1"/>
    </source>
</evidence>
<dbReference type="NCBIfam" id="TIGR01975">
    <property type="entry name" value="isoAsp_dipep"/>
    <property type="match status" value="1"/>
</dbReference>
<comment type="similarity">
    <text evidence="1">Belongs to the peptidase M38 family.</text>
</comment>
<dbReference type="InterPro" id="IPR006680">
    <property type="entry name" value="Amidohydro-rel"/>
</dbReference>
<dbReference type="PANTHER" id="PTHR11647">
    <property type="entry name" value="HYDRANTOINASE/DIHYDROPYRIMIDINASE FAMILY MEMBER"/>
    <property type="match status" value="1"/>
</dbReference>
<reference evidence="7 8" key="1">
    <citation type="submission" date="2011-04" db="EMBL/GenBank/DDBJ databases">
        <title>The Genome Sequence of Clostridium citroniae WAL-19142.</title>
        <authorList>
            <consortium name="The Broad Institute Genome Sequencing Platform"/>
            <person name="Earl A."/>
            <person name="Ward D."/>
            <person name="Feldgarden M."/>
            <person name="Gevers D."/>
            <person name="Warren Y.A."/>
            <person name="Tyrrell K.L."/>
            <person name="Citron D.M."/>
            <person name="Goldstein E.J."/>
            <person name="Daigneault M."/>
            <person name="Allen-Vercoe E."/>
            <person name="Young S.K."/>
            <person name="Zeng Q."/>
            <person name="Gargeya S."/>
            <person name="Fitzgerald M."/>
            <person name="Haas B."/>
            <person name="Abouelleil A."/>
            <person name="Alvarado L."/>
            <person name="Arachchi H.M."/>
            <person name="Berlin A."/>
            <person name="Brown A."/>
            <person name="Chapman S.B."/>
            <person name="Chen Z."/>
            <person name="Dunbar C."/>
            <person name="Freedman E."/>
            <person name="Gearin G."/>
            <person name="Gellesch M."/>
            <person name="Goldberg J."/>
            <person name="Griggs A."/>
            <person name="Gujja S."/>
            <person name="Heilman E.R."/>
            <person name="Heiman D."/>
            <person name="Howarth C."/>
            <person name="Larson L."/>
            <person name="Lui A."/>
            <person name="MacDonald P.J."/>
            <person name="Mehta T."/>
            <person name="Montmayeur A."/>
            <person name="Murphy C."/>
            <person name="Neiman D."/>
            <person name="Pearson M."/>
            <person name="Priest M."/>
            <person name="Roberts A."/>
            <person name="Saif S."/>
            <person name="Shea T."/>
            <person name="Shenoy N."/>
            <person name="Sisk P."/>
            <person name="Stolte C."/>
            <person name="Sykes S."/>
            <person name="White J."/>
            <person name="Yandava C."/>
            <person name="Wortman J."/>
            <person name="Nusbaum C."/>
            <person name="Birren B."/>
        </authorList>
    </citation>
    <scope>NUCLEOTIDE SEQUENCE [LARGE SCALE GENOMIC DNA]</scope>
    <source>
        <strain evidence="7 8">WAL-19142</strain>
    </source>
</reference>
<dbReference type="Proteomes" id="UP000037392">
    <property type="component" value="Unassembled WGS sequence"/>
</dbReference>
<evidence type="ECO:0000259" key="6">
    <source>
        <dbReference type="Pfam" id="PF01979"/>
    </source>
</evidence>
<dbReference type="InterPro" id="IPR011059">
    <property type="entry name" value="Metal-dep_hydrolase_composite"/>
</dbReference>
<dbReference type="GO" id="GO:0008798">
    <property type="term" value="F:beta-aspartyl-peptidase activity"/>
    <property type="evidence" value="ECO:0007669"/>
    <property type="project" value="InterPro"/>
</dbReference>
<keyword evidence="1" id="KW-0378">Hydrolase</keyword>
<dbReference type="GeneID" id="93165525"/>
<dbReference type="PATRIC" id="fig|742734.4.peg.660"/>
<feature type="active site" description="Proton acceptor" evidence="2">
    <location>
        <position position="283"/>
    </location>
</feature>
<keyword evidence="1 4" id="KW-0479">Metal-binding</keyword>
<feature type="binding site" evidence="4">
    <location>
        <position position="60"/>
    </location>
    <ligand>
        <name>Zn(2+)</name>
        <dbReference type="ChEBI" id="CHEBI:29105"/>
        <label>1</label>
        <note>catalytic</note>
    </ligand>
</feature>
<dbReference type="InterPro" id="IPR010229">
    <property type="entry name" value="Pept_M38_dipep"/>
</dbReference>
<comment type="subcellular location">
    <subcellularLocation>
        <location evidence="1">Cytoplasm</location>
    </subcellularLocation>
</comment>
<dbReference type="Gene3D" id="2.30.40.10">
    <property type="entry name" value="Urease, subunit C, domain 1"/>
    <property type="match status" value="1"/>
</dbReference>
<feature type="domain" description="Amidohydrolase-related" evidence="6">
    <location>
        <begin position="277"/>
        <end position="373"/>
    </location>
</feature>
<dbReference type="SUPFAM" id="SSF51338">
    <property type="entry name" value="Composite domain of metallo-dependent hydrolases"/>
    <property type="match status" value="1"/>
</dbReference>
<feature type="binding site" description="via carbamate group" evidence="4">
    <location>
        <position position="152"/>
    </location>
    <ligand>
        <name>Zn(2+)</name>
        <dbReference type="ChEBI" id="CHEBI:29105"/>
        <label>2</label>
        <note>catalytic</note>
    </ligand>
</feature>
<feature type="binding site" evidence="4">
    <location>
        <position position="58"/>
    </location>
    <ligand>
        <name>Zn(2+)</name>
        <dbReference type="ChEBI" id="CHEBI:29105"/>
        <label>1</label>
        <note>catalytic</note>
    </ligand>
</feature>
<dbReference type="PIRSF" id="PIRSF001238">
    <property type="entry name" value="IadA"/>
    <property type="match status" value="1"/>
</dbReference>
<keyword evidence="1" id="KW-0482">Metalloprotease</keyword>
<evidence type="ECO:0000256" key="5">
    <source>
        <dbReference type="PIRSR" id="PIRSR001238-50"/>
    </source>
</evidence>
<name>A0A0J9B9U8_9FIRM</name>
<feature type="binding site" evidence="3">
    <location>
        <begin position="65"/>
        <end position="67"/>
    </location>
    <ligand>
        <name>substrate</name>
    </ligand>
</feature>
<keyword evidence="1" id="KW-0645">Protease</keyword>
<dbReference type="InterPro" id="IPR050378">
    <property type="entry name" value="Metallo-dep_Hydrolases_sf"/>
</dbReference>
<dbReference type="Pfam" id="PF01979">
    <property type="entry name" value="Amidohydro_1"/>
    <property type="match status" value="1"/>
</dbReference>
<dbReference type="AlphaFoldDB" id="A0A0J9B9U8"/>
<comment type="PTM">
    <text evidence="1">Carboxylation allows a single lysine to coordinate two zinc ions.</text>
</comment>
<comment type="PTM">
    <text evidence="5">Carbamylation allows a single lysine to coordinate two zinc ions.</text>
</comment>
<evidence type="ECO:0000256" key="4">
    <source>
        <dbReference type="PIRSR" id="PIRSR001238-3"/>
    </source>
</evidence>
<feature type="binding site" evidence="3">
    <location>
        <position position="127"/>
    </location>
    <ligand>
        <name>substrate</name>
    </ligand>
</feature>
<organism evidence="7 8">
    <name type="scientific">[Clostridium] citroniae WAL-19142</name>
    <dbReference type="NCBI Taxonomy" id="742734"/>
    <lineage>
        <taxon>Bacteria</taxon>
        <taxon>Bacillati</taxon>
        <taxon>Bacillota</taxon>
        <taxon>Clostridia</taxon>
        <taxon>Lachnospirales</taxon>
        <taxon>Lachnospiraceae</taxon>
        <taxon>Enterocloster</taxon>
    </lineage>
</organism>
<dbReference type="InterPro" id="IPR032466">
    <property type="entry name" value="Metal_Hydrolase"/>
</dbReference>
<dbReference type="GO" id="GO:0016810">
    <property type="term" value="F:hydrolase activity, acting on carbon-nitrogen (but not peptide) bonds"/>
    <property type="evidence" value="ECO:0007669"/>
    <property type="project" value="InterPro"/>
</dbReference>
<feature type="binding site" evidence="3">
    <location>
        <position position="96"/>
    </location>
    <ligand>
        <name>substrate</name>
    </ligand>
</feature>
<evidence type="ECO:0000256" key="2">
    <source>
        <dbReference type="PIRSR" id="PIRSR001238-1"/>
    </source>
</evidence>
<dbReference type="OrthoDB" id="9775607at2"/>
<dbReference type="EMBL" id="ADLK01000067">
    <property type="protein sequence ID" value="KMW09192.1"/>
    <property type="molecule type" value="Genomic_DNA"/>
</dbReference>